<evidence type="ECO:0000256" key="1">
    <source>
        <dbReference type="SAM" id="MobiDB-lite"/>
    </source>
</evidence>
<dbReference type="EMBL" id="JADCUA010000014">
    <property type="protein sequence ID" value="KAH9834915.1"/>
    <property type="molecule type" value="Genomic_DNA"/>
</dbReference>
<accession>A0ABQ8KBI9</accession>
<keyword evidence="3" id="KW-1185">Reference proteome</keyword>
<comment type="caution">
    <text evidence="2">The sequence shown here is derived from an EMBL/GenBank/DDBJ whole genome shotgun (WGS) entry which is preliminary data.</text>
</comment>
<reference evidence="2 3" key="1">
    <citation type="journal article" date="2021" name="Environ. Microbiol.">
        <title>Gene family expansions and transcriptome signatures uncover fungal adaptations to wood decay.</title>
        <authorList>
            <person name="Hage H."/>
            <person name="Miyauchi S."/>
            <person name="Viragh M."/>
            <person name="Drula E."/>
            <person name="Min B."/>
            <person name="Chaduli D."/>
            <person name="Navarro D."/>
            <person name="Favel A."/>
            <person name="Norest M."/>
            <person name="Lesage-Meessen L."/>
            <person name="Balint B."/>
            <person name="Merenyi Z."/>
            <person name="de Eugenio L."/>
            <person name="Morin E."/>
            <person name="Martinez A.T."/>
            <person name="Baldrian P."/>
            <person name="Stursova M."/>
            <person name="Martinez M.J."/>
            <person name="Novotny C."/>
            <person name="Magnuson J.K."/>
            <person name="Spatafora J.W."/>
            <person name="Maurice S."/>
            <person name="Pangilinan J."/>
            <person name="Andreopoulos W."/>
            <person name="LaButti K."/>
            <person name="Hundley H."/>
            <person name="Na H."/>
            <person name="Kuo A."/>
            <person name="Barry K."/>
            <person name="Lipzen A."/>
            <person name="Henrissat B."/>
            <person name="Riley R."/>
            <person name="Ahrendt S."/>
            <person name="Nagy L.G."/>
            <person name="Grigoriev I.V."/>
            <person name="Martin F."/>
            <person name="Rosso M.N."/>
        </authorList>
    </citation>
    <scope>NUCLEOTIDE SEQUENCE [LARGE SCALE GENOMIC DNA]</scope>
    <source>
        <strain evidence="2 3">CIRM-BRFM 1785</strain>
    </source>
</reference>
<feature type="region of interest" description="Disordered" evidence="1">
    <location>
        <begin position="27"/>
        <end position="46"/>
    </location>
</feature>
<feature type="compositionally biased region" description="Polar residues" evidence="1">
    <location>
        <begin position="34"/>
        <end position="46"/>
    </location>
</feature>
<feature type="region of interest" description="Disordered" evidence="1">
    <location>
        <begin position="169"/>
        <end position="197"/>
    </location>
</feature>
<protein>
    <submittedName>
        <fullName evidence="2">Uncharacterized protein</fullName>
    </submittedName>
</protein>
<name>A0ABQ8KBI9_9APHY</name>
<dbReference type="GeneID" id="71997216"/>
<dbReference type="Proteomes" id="UP000814176">
    <property type="component" value="Unassembled WGS sequence"/>
</dbReference>
<sequence length="214" mass="23926">MYTTLLHNRPLAHPFVVWPPPTYPPLRPTRPSDLPQTSDLSCSASASAGRQQEHARARFRRCCTSCRLGRLAVRPRGLGARHSRRPAVEQALRDCLRLRTKAGLAQHVHDARRAAPLRQDEHPRSYPMARSVPVCNRRDGCLQIAHPLRVAQSLPLVRRLRALCAFRPTRGTSSSTASSAARPITPTGPRRRRAGQVTRVVLDVRARVESKRGE</sequence>
<dbReference type="RefSeq" id="XP_047777401.1">
    <property type="nucleotide sequence ID" value="XM_047916484.1"/>
</dbReference>
<feature type="compositionally biased region" description="Low complexity" evidence="1">
    <location>
        <begin position="169"/>
        <end position="188"/>
    </location>
</feature>
<proteinExistence type="predicted"/>
<gene>
    <name evidence="2" type="ORF">C8Q71DRAFT_131623</name>
</gene>
<evidence type="ECO:0000313" key="3">
    <source>
        <dbReference type="Proteomes" id="UP000814176"/>
    </source>
</evidence>
<evidence type="ECO:0000313" key="2">
    <source>
        <dbReference type="EMBL" id="KAH9834915.1"/>
    </source>
</evidence>
<organism evidence="2 3">
    <name type="scientific">Rhodofomes roseus</name>
    <dbReference type="NCBI Taxonomy" id="34475"/>
    <lineage>
        <taxon>Eukaryota</taxon>
        <taxon>Fungi</taxon>
        <taxon>Dikarya</taxon>
        <taxon>Basidiomycota</taxon>
        <taxon>Agaricomycotina</taxon>
        <taxon>Agaricomycetes</taxon>
        <taxon>Polyporales</taxon>
        <taxon>Rhodofomes</taxon>
    </lineage>
</organism>